<reference evidence="10" key="1">
    <citation type="journal article" date="2021" name="Nat. Commun.">
        <title>Genetic determinants of endophytism in the Arabidopsis root mycobiome.</title>
        <authorList>
            <person name="Mesny F."/>
            <person name="Miyauchi S."/>
            <person name="Thiergart T."/>
            <person name="Pickel B."/>
            <person name="Atanasova L."/>
            <person name="Karlsson M."/>
            <person name="Huettel B."/>
            <person name="Barry K.W."/>
            <person name="Haridas S."/>
            <person name="Chen C."/>
            <person name="Bauer D."/>
            <person name="Andreopoulos W."/>
            <person name="Pangilinan J."/>
            <person name="LaButti K."/>
            <person name="Riley R."/>
            <person name="Lipzen A."/>
            <person name="Clum A."/>
            <person name="Drula E."/>
            <person name="Henrissat B."/>
            <person name="Kohler A."/>
            <person name="Grigoriev I.V."/>
            <person name="Martin F.M."/>
            <person name="Hacquard S."/>
        </authorList>
    </citation>
    <scope>NUCLEOTIDE SEQUENCE</scope>
    <source>
        <strain evidence="10">MPI-SDFR-AT-0117</strain>
    </source>
</reference>
<keyword evidence="7 8" id="KW-0472">Membrane</keyword>
<dbReference type="PIRSF" id="PIRSF005588">
    <property type="entry name" value="DAD"/>
    <property type="match status" value="1"/>
</dbReference>
<evidence type="ECO:0000256" key="5">
    <source>
        <dbReference type="ARBA" id="ARBA00022824"/>
    </source>
</evidence>
<dbReference type="AlphaFoldDB" id="A0A9P8VDW9"/>
<accession>A0A9P8VDW9</accession>
<feature type="transmembrane region" description="Helical" evidence="8">
    <location>
        <begin position="61"/>
        <end position="84"/>
    </location>
</feature>
<comment type="caution">
    <text evidence="8">Lacks conserved residue(s) required for the propagation of feature annotation.</text>
</comment>
<dbReference type="GO" id="GO:0006487">
    <property type="term" value="P:protein N-linked glycosylation"/>
    <property type="evidence" value="ECO:0007669"/>
    <property type="project" value="TreeGrafter"/>
</dbReference>
<proteinExistence type="inferred from homology"/>
<keyword evidence="4 8" id="KW-0812">Transmembrane</keyword>
<dbReference type="Pfam" id="PF02109">
    <property type="entry name" value="DAD"/>
    <property type="match status" value="1"/>
</dbReference>
<protein>
    <recommendedName>
        <fullName evidence="8">Dolichyl-diphosphooligosaccharide--protein glycosyltransferase subunit OST2</fullName>
        <shortName evidence="8">Oligosaccharyl transferase subunit OST2</shortName>
    </recommendedName>
</protein>
<comment type="caution">
    <text evidence="10">The sequence shown here is derived from an EMBL/GenBank/DDBJ whole genome shotgun (WGS) entry which is preliminary data.</text>
</comment>
<dbReference type="GO" id="GO:0008250">
    <property type="term" value="C:oligosaccharyltransferase complex"/>
    <property type="evidence" value="ECO:0007669"/>
    <property type="project" value="InterPro"/>
</dbReference>
<evidence type="ECO:0000313" key="11">
    <source>
        <dbReference type="Proteomes" id="UP000770015"/>
    </source>
</evidence>
<evidence type="ECO:0000256" key="4">
    <source>
        <dbReference type="ARBA" id="ARBA00022692"/>
    </source>
</evidence>
<comment type="pathway">
    <text evidence="2 8">Protein modification; protein glycosylation.</text>
</comment>
<dbReference type="EMBL" id="JAGSXJ010000008">
    <property type="protein sequence ID" value="KAH6689190.1"/>
    <property type="molecule type" value="Genomic_DNA"/>
</dbReference>
<dbReference type="InterPro" id="IPR003038">
    <property type="entry name" value="DAD/Ost2"/>
</dbReference>
<evidence type="ECO:0000256" key="9">
    <source>
        <dbReference type="SAM" id="MobiDB-lite"/>
    </source>
</evidence>
<dbReference type="PANTHER" id="PTHR10705:SF0">
    <property type="entry name" value="DOLICHYL-DIPHOSPHOOLIGOSACCHARIDE--PROTEIN GLYCOSYLTRANSFERASE SUBUNIT DAD1"/>
    <property type="match status" value="1"/>
</dbReference>
<evidence type="ECO:0000313" key="10">
    <source>
        <dbReference type="EMBL" id="KAH6689190.1"/>
    </source>
</evidence>
<evidence type="ECO:0000256" key="3">
    <source>
        <dbReference type="ARBA" id="ARBA00009386"/>
    </source>
</evidence>
<evidence type="ECO:0000256" key="7">
    <source>
        <dbReference type="ARBA" id="ARBA00023136"/>
    </source>
</evidence>
<sequence>MAPKRNAAAVPTAPATSAPAAPAPVTTTQKPKASASSANDWNNIFSKVVNNYQETPQRIKLIDVFLGFLIVVGIIQFLYCVLITDYPFNSFISGFSVTVAQFVLTASLRIQTTEANKTEFASVSPERAFTDYLVCSFLAHFFAINFIN</sequence>
<organism evidence="10 11">
    <name type="scientific">Plectosphaerella plurivora</name>
    <dbReference type="NCBI Taxonomy" id="936078"/>
    <lineage>
        <taxon>Eukaryota</taxon>
        <taxon>Fungi</taxon>
        <taxon>Dikarya</taxon>
        <taxon>Ascomycota</taxon>
        <taxon>Pezizomycotina</taxon>
        <taxon>Sordariomycetes</taxon>
        <taxon>Hypocreomycetidae</taxon>
        <taxon>Glomerellales</taxon>
        <taxon>Plectosphaerellaceae</taxon>
        <taxon>Plectosphaerella</taxon>
    </lineage>
</organism>
<keyword evidence="6 8" id="KW-1133">Transmembrane helix</keyword>
<keyword evidence="5 8" id="KW-0256">Endoplasmic reticulum</keyword>
<comment type="subcellular location">
    <subcellularLocation>
        <location evidence="1 8">Endoplasmic reticulum membrane</location>
        <topology evidence="1 8">Multi-pass membrane protein</topology>
    </subcellularLocation>
</comment>
<keyword evidence="11" id="KW-1185">Reference proteome</keyword>
<feature type="region of interest" description="Disordered" evidence="9">
    <location>
        <begin position="1"/>
        <end position="37"/>
    </location>
</feature>
<evidence type="ECO:0000256" key="6">
    <source>
        <dbReference type="ARBA" id="ARBA00022989"/>
    </source>
</evidence>
<gene>
    <name evidence="10" type="ORF">F5X68DRAFT_167947</name>
</gene>
<evidence type="ECO:0000256" key="8">
    <source>
        <dbReference type="RuleBase" id="RU361136"/>
    </source>
</evidence>
<feature type="compositionally biased region" description="Low complexity" evidence="9">
    <location>
        <begin position="7"/>
        <end position="28"/>
    </location>
</feature>
<evidence type="ECO:0000256" key="1">
    <source>
        <dbReference type="ARBA" id="ARBA00004477"/>
    </source>
</evidence>
<dbReference type="OrthoDB" id="445566at2759"/>
<comment type="function">
    <text evidence="8">Subunit of the oligosaccharyl transferase (OST) complex that catalyzes the initial transfer of a defined glycan (Glc(3)Man(9)GlcNAc(2) in eukaryotes) from the lipid carrier dolichol-pyrophosphate to an asparagine residue within an Asn-X-Ser/Thr consensus motif in nascent polypeptide chains, the first step in protein N-glycosylation. N-glycosylation occurs cotranslationally and the complex associates with the Sec61 complex at the channel-forming translocon complex that mediates protein translocation across the endoplasmic reticulum (ER). All subunits are required for a maximal enzyme activity.</text>
</comment>
<evidence type="ECO:0000256" key="2">
    <source>
        <dbReference type="ARBA" id="ARBA00004922"/>
    </source>
</evidence>
<dbReference type="Proteomes" id="UP000770015">
    <property type="component" value="Unassembled WGS sequence"/>
</dbReference>
<comment type="similarity">
    <text evidence="3 8">Belongs to the DAD/OST2 family.</text>
</comment>
<comment type="subunit">
    <text evidence="8">Component of the oligosaccharyltransferase (OST) complex.</text>
</comment>
<name>A0A9P8VDW9_9PEZI</name>
<dbReference type="PANTHER" id="PTHR10705">
    <property type="entry name" value="DOLICHYL-DIPHOSPHOOLIGOSACCHARIDE--PROTEIN GLYCOSYLTRANSFERASE SUBUNIT DAD1"/>
    <property type="match status" value="1"/>
</dbReference>
<feature type="transmembrane region" description="Helical" evidence="8">
    <location>
        <begin position="90"/>
        <end position="108"/>
    </location>
</feature>